<gene>
    <name evidence="1" type="ORF">EWE74_05950</name>
</gene>
<dbReference type="OrthoDB" id="9808343at2"/>
<reference evidence="1 2" key="1">
    <citation type="submission" date="2019-02" db="EMBL/GenBank/DDBJ databases">
        <authorList>
            <person name="Li Y."/>
        </authorList>
    </citation>
    <scope>NUCLEOTIDE SEQUENCE [LARGE SCALE GENOMIC DNA]</scope>
    <source>
        <strain evidence="1 2">30C10-4-7</strain>
    </source>
</reference>
<comment type="caution">
    <text evidence="1">The sequence shown here is derived from an EMBL/GenBank/DDBJ whole genome shotgun (WGS) entry which is preliminary data.</text>
</comment>
<dbReference type="EMBL" id="SGIT01000001">
    <property type="protein sequence ID" value="RZF62342.1"/>
    <property type="molecule type" value="Genomic_DNA"/>
</dbReference>
<accession>A0A4Q6XX45</accession>
<organism evidence="1 2">
    <name type="scientific">Sphingobacterium corticibacterium</name>
    <dbReference type="NCBI Taxonomy" id="2484746"/>
    <lineage>
        <taxon>Bacteria</taxon>
        <taxon>Pseudomonadati</taxon>
        <taxon>Bacteroidota</taxon>
        <taxon>Sphingobacteriia</taxon>
        <taxon>Sphingobacteriales</taxon>
        <taxon>Sphingobacteriaceae</taxon>
        <taxon>Sphingobacterium</taxon>
    </lineage>
</organism>
<dbReference type="AlphaFoldDB" id="A0A4Q6XX45"/>
<protein>
    <submittedName>
        <fullName evidence="1">Uncharacterized protein</fullName>
    </submittedName>
</protein>
<evidence type="ECO:0000313" key="1">
    <source>
        <dbReference type="EMBL" id="RZF62342.1"/>
    </source>
</evidence>
<dbReference type="RefSeq" id="WP_130140571.1">
    <property type="nucleotide sequence ID" value="NZ_SGIT01000001.1"/>
</dbReference>
<proteinExistence type="predicted"/>
<keyword evidence="2" id="KW-1185">Reference proteome</keyword>
<name>A0A4Q6XX45_9SPHI</name>
<evidence type="ECO:0000313" key="2">
    <source>
        <dbReference type="Proteomes" id="UP000292855"/>
    </source>
</evidence>
<dbReference type="Proteomes" id="UP000292855">
    <property type="component" value="Unassembled WGS sequence"/>
</dbReference>
<sequence>MEQVVLQLKRLGKKKILTVPFHVSKKPDTLRALIEECVTQEVQRYNKERVEIQLIYFLTPSEIQEQSESGKIGFGDIENKTPAYVNEALENAFLAFQDGLFVVLVNDTEVKQLDDLLHLNDKSVISFIRLTFLSGTYW</sequence>